<accession>A0A2H1VPQ2</accession>
<name>A0A2H1VPQ2_SPOFR</name>
<protein>
    <submittedName>
        <fullName evidence="1">SFRICE_003632</fullName>
    </submittedName>
</protein>
<dbReference type="AlphaFoldDB" id="A0A2H1VPQ2"/>
<sequence>MNRNASAVSHRFSVRLWYHSGLADPFGSKHGPPAPMMIEYEIRRLSHLSHCYLTQTINKLGKLNKTAGNAFVTLLVFRMPMGGDPCGASRSVRASKSHRTTTDGAQTERERMRLNERMISEKWLQTKNNVTTQQLNFKTKCYCVDCSPFLVVATELSTLSDQKVLLE</sequence>
<dbReference type="EMBL" id="ODYU01003706">
    <property type="protein sequence ID" value="SOQ42810.1"/>
    <property type="molecule type" value="Genomic_DNA"/>
</dbReference>
<evidence type="ECO:0000313" key="1">
    <source>
        <dbReference type="EMBL" id="SOQ42810.1"/>
    </source>
</evidence>
<gene>
    <name evidence="1" type="ORF">SFRICE_003632</name>
</gene>
<organism evidence="1">
    <name type="scientific">Spodoptera frugiperda</name>
    <name type="common">Fall armyworm</name>
    <dbReference type="NCBI Taxonomy" id="7108"/>
    <lineage>
        <taxon>Eukaryota</taxon>
        <taxon>Metazoa</taxon>
        <taxon>Ecdysozoa</taxon>
        <taxon>Arthropoda</taxon>
        <taxon>Hexapoda</taxon>
        <taxon>Insecta</taxon>
        <taxon>Pterygota</taxon>
        <taxon>Neoptera</taxon>
        <taxon>Endopterygota</taxon>
        <taxon>Lepidoptera</taxon>
        <taxon>Glossata</taxon>
        <taxon>Ditrysia</taxon>
        <taxon>Noctuoidea</taxon>
        <taxon>Noctuidae</taxon>
        <taxon>Amphipyrinae</taxon>
        <taxon>Spodoptera</taxon>
    </lineage>
</organism>
<proteinExistence type="predicted"/>
<reference evidence="1" key="1">
    <citation type="submission" date="2016-07" db="EMBL/GenBank/DDBJ databases">
        <authorList>
            <person name="Bretaudeau A."/>
        </authorList>
    </citation>
    <scope>NUCLEOTIDE SEQUENCE</scope>
    <source>
        <strain evidence="1">Rice</strain>
        <tissue evidence="1">Whole body</tissue>
    </source>
</reference>